<evidence type="ECO:0000313" key="1">
    <source>
        <dbReference type="EMBL" id="KAJ9092606.1"/>
    </source>
</evidence>
<comment type="caution">
    <text evidence="1">The sequence shown here is derived from an EMBL/GenBank/DDBJ whole genome shotgun (WGS) entry which is preliminary data.</text>
</comment>
<sequence>MPHISERKRILDDLDETISALQLYVANQVVLNAGERLFEDDDMDLDEEEEEQRQDDAQDALQFIIAEHSIIEVLQEMRRTIVNRRYLEGRPVWRELAAERTTRIEGLFSCDNNWFKETCRLDYDGYLFVLDQIKDDPIFFNISRNPQAPVEYQLLVALSRFGHSGNSVGTRAVANAFRIAGERLV</sequence>
<proteinExistence type="predicted"/>
<accession>A0ACC2V1S3</accession>
<reference evidence="1" key="1">
    <citation type="submission" date="2023-04" db="EMBL/GenBank/DDBJ databases">
        <title>Draft Genome sequencing of Naganishia species isolated from polar environments using Oxford Nanopore Technology.</title>
        <authorList>
            <person name="Leo P."/>
            <person name="Venkateswaran K."/>
        </authorList>
    </citation>
    <scope>NUCLEOTIDE SEQUENCE</scope>
    <source>
        <strain evidence="1">MNA-CCFEE 5262</strain>
    </source>
</reference>
<organism evidence="1 2">
    <name type="scientific">Naganishia adeliensis</name>
    <dbReference type="NCBI Taxonomy" id="92952"/>
    <lineage>
        <taxon>Eukaryota</taxon>
        <taxon>Fungi</taxon>
        <taxon>Dikarya</taxon>
        <taxon>Basidiomycota</taxon>
        <taxon>Agaricomycotina</taxon>
        <taxon>Tremellomycetes</taxon>
        <taxon>Filobasidiales</taxon>
        <taxon>Filobasidiaceae</taxon>
        <taxon>Naganishia</taxon>
    </lineage>
</organism>
<evidence type="ECO:0000313" key="2">
    <source>
        <dbReference type="Proteomes" id="UP001230649"/>
    </source>
</evidence>
<dbReference type="EMBL" id="JASBWS010000169">
    <property type="protein sequence ID" value="KAJ9092606.1"/>
    <property type="molecule type" value="Genomic_DNA"/>
</dbReference>
<keyword evidence="2" id="KW-1185">Reference proteome</keyword>
<dbReference type="Proteomes" id="UP001230649">
    <property type="component" value="Unassembled WGS sequence"/>
</dbReference>
<gene>
    <name evidence="1" type="ORF">QFC20_007313</name>
</gene>
<protein>
    <submittedName>
        <fullName evidence="1">Uncharacterized protein</fullName>
    </submittedName>
</protein>
<name>A0ACC2V1S3_9TREE</name>